<feature type="region of interest" description="Disordered" evidence="1">
    <location>
        <begin position="694"/>
        <end position="721"/>
    </location>
</feature>
<accession>A0A8D8THJ2</accession>
<evidence type="ECO:0000256" key="1">
    <source>
        <dbReference type="SAM" id="MobiDB-lite"/>
    </source>
</evidence>
<evidence type="ECO:0008006" key="3">
    <source>
        <dbReference type="Google" id="ProtNLM"/>
    </source>
</evidence>
<feature type="region of interest" description="Disordered" evidence="1">
    <location>
        <begin position="438"/>
        <end position="545"/>
    </location>
</feature>
<dbReference type="InterPro" id="IPR011993">
    <property type="entry name" value="PH-like_dom_sf"/>
</dbReference>
<dbReference type="Gene3D" id="2.30.29.30">
    <property type="entry name" value="Pleckstrin-homology domain (PH domain)/Phosphotyrosine-binding domain (PTB)"/>
    <property type="match status" value="1"/>
</dbReference>
<feature type="compositionally biased region" description="Polar residues" evidence="1">
    <location>
        <begin position="513"/>
        <end position="530"/>
    </location>
</feature>
<dbReference type="PANTHER" id="PTHR21219">
    <property type="entry name" value="FI19613P1"/>
    <property type="match status" value="1"/>
</dbReference>
<dbReference type="EMBL" id="HBUF01279897">
    <property type="protein sequence ID" value="CAG6687122.1"/>
    <property type="molecule type" value="Transcribed_RNA"/>
</dbReference>
<name>A0A8D8THJ2_9HEMI</name>
<proteinExistence type="predicted"/>
<organism evidence="2">
    <name type="scientific">Cacopsylla melanoneura</name>
    <dbReference type="NCBI Taxonomy" id="428564"/>
    <lineage>
        <taxon>Eukaryota</taxon>
        <taxon>Metazoa</taxon>
        <taxon>Ecdysozoa</taxon>
        <taxon>Arthropoda</taxon>
        <taxon>Hexapoda</taxon>
        <taxon>Insecta</taxon>
        <taxon>Pterygota</taxon>
        <taxon>Neoptera</taxon>
        <taxon>Paraneoptera</taxon>
        <taxon>Hemiptera</taxon>
        <taxon>Sternorrhyncha</taxon>
        <taxon>Psylloidea</taxon>
        <taxon>Psyllidae</taxon>
        <taxon>Psyllinae</taxon>
        <taxon>Cacopsylla</taxon>
    </lineage>
</organism>
<feature type="compositionally biased region" description="Low complexity" evidence="1">
    <location>
        <begin position="601"/>
        <end position="624"/>
    </location>
</feature>
<dbReference type="EMBL" id="HBUF01279896">
    <property type="protein sequence ID" value="CAG6687121.1"/>
    <property type="molecule type" value="Transcribed_RNA"/>
</dbReference>
<dbReference type="AlphaFoldDB" id="A0A8D8THJ2"/>
<dbReference type="PANTHER" id="PTHR21219:SF4">
    <property type="entry name" value="PID DOMAIN-CONTAINING PROTEIN"/>
    <property type="match status" value="1"/>
</dbReference>
<protein>
    <recommendedName>
        <fullName evidence="3">PID domain-containing protein</fullName>
    </recommendedName>
</protein>
<feature type="compositionally biased region" description="Polar residues" evidence="1">
    <location>
        <begin position="459"/>
        <end position="480"/>
    </location>
</feature>
<feature type="compositionally biased region" description="Basic residues" evidence="1">
    <location>
        <begin position="636"/>
        <end position="645"/>
    </location>
</feature>
<feature type="region of interest" description="Disordered" evidence="1">
    <location>
        <begin position="591"/>
        <end position="672"/>
    </location>
</feature>
<feature type="compositionally biased region" description="Polar residues" evidence="1">
    <location>
        <begin position="694"/>
        <end position="713"/>
    </location>
</feature>
<sequence>MVQCNLDIEHNIVNHAQSESELNKHGFHLNPISGNIQDKESDNGSMISKYKIDLMFTIDKKDTKGIKNIVSNARDPDEMQIENKVQEKIDQMFKEIALNEMMQKFQVDYLGSIQLNSEVVHSLETLQDPLKKLYISYKKDKQIKLTNKKSLLEITKSGLKLSYGNKLEQVNSFSTICVWASVKLITRPHGMNKEFGLEYCFVPLIADYNNNNIHFIKLSQNESYLFPKNTHHDKVPIFVVVMKKMCTTKILEAHAFICNSNDEAINIAANLYKTLLLTSNKHKSKIKQKNGITSCMSVNDSLKGSVSKVSQIMRNGNMSNQESVMELDIVDDKQENRYKGINKVESVVNEIESRVKANKNNGYIVNTRLESRANDRKLSESRFRRSSSVESVKHFDMDVGKKREKTISGVNMNQRSGSVESIRQYVDYVSEAVRRRRSSVMTSGKSSIRHRSSSVESVKNYQVDSQRNDNNFSRFNSTDSMVHHNATSDKTKNTQSVNKHSKGSTESLRRNLRANSVESILGYKQSTNQRDGYPELPEPKRKTSNFSMVSCNGIIEHSTQNNKDYHHRRNSCDVLNSNFEFYPNENLGVLRSRRTSTNAQNSSKSRSRNSSINYLNISSSSANSMAEFDTRDLQKKTSKSSHKSGKKDSFTNDTSARRSKRNSQKSFESIQISNENKNGDILTRVAIPRSTSFLKTDSSSRNSLNYTVKSHPTQPDVRKTSSSKLGLNEIFQELRNQEGLSNLDEILDVILNTDGMSFNNLKPIYKEFIVKLALILTKDEFYDKCKVIMNKQRKRKKKLKKKKVLNRFIHSEFNSLLSCGKKKVLRKTSSIYKNTLMKKRSFAKKRKHSQKILRSKDDKSMLLNCNEVYTSSGYFTYSECTYNTDSCTCISAEKCYCSHSSRGISMSPQMTMLQRNRPSNTMSSTFPNCSTFQNRHNEDQHCYHCFRYKSSRPLEENSLICECDTEYCDSSDKCYCNVTSINMIDMLKMQGFAASDTSIDSFSSDYPTPHNWKSNLLKKPGKDKQYIQPSKSLEFVQFYGKSGNNTLDSANDPSSSSFSYKDVGDSSESSALDYNLFNKAKEKNKDINRKVSEPVGIYNSKRQEPGQKQHRQENKFLVVSARDPKGRIIYMGADNKHDVSGQNDPISIKKSAEIAALFMKKQNQSPGFHEIGYRHLNPGVSRRNILESTLGYLP</sequence>
<reference evidence="2" key="1">
    <citation type="submission" date="2021-05" db="EMBL/GenBank/DDBJ databases">
        <authorList>
            <person name="Alioto T."/>
            <person name="Alioto T."/>
            <person name="Gomez Garrido J."/>
        </authorList>
    </citation>
    <scope>NUCLEOTIDE SEQUENCE</scope>
</reference>
<evidence type="ECO:0000313" key="2">
    <source>
        <dbReference type="EMBL" id="CAG6687121.1"/>
    </source>
</evidence>